<gene>
    <name evidence="2" type="ORF">BAL341_2024</name>
</gene>
<name>A0A486XQW3_9GAMM</name>
<feature type="chain" id="PRO_5019732006" description="Ig-like domain-containing protein" evidence="1">
    <location>
        <begin position="19"/>
        <end position="142"/>
    </location>
</feature>
<keyword evidence="1" id="KW-0732">Signal</keyword>
<evidence type="ECO:0008006" key="3">
    <source>
        <dbReference type="Google" id="ProtNLM"/>
    </source>
</evidence>
<accession>A0A486XQW3</accession>
<dbReference type="AlphaFoldDB" id="A0A486XQW3"/>
<reference evidence="2" key="1">
    <citation type="submission" date="2019-04" db="EMBL/GenBank/DDBJ databases">
        <authorList>
            <person name="Brambilla D."/>
        </authorList>
    </citation>
    <scope>NUCLEOTIDE SEQUENCE</scope>
    <source>
        <strain evidence="2">BAL1</strain>
    </source>
</reference>
<sequence length="142" mass="15731">MKIWLLLLSTCFASLALANDKDQTLVFTEVSNGNQSCISAISVSGEDNCKTADGKRGDCEGVINCVCSKPDKHIEWQGRNIKNFTLYFYGDTSPFKDNCKLESNNQGKLKCRIKGDVSGNYDYGVKVAGCEDFDPRIIIKQN</sequence>
<proteinExistence type="predicted"/>
<organism evidence="2">
    <name type="scientific">Rheinheimera sp. BAL341</name>
    <dbReference type="NCBI Taxonomy" id="1708203"/>
    <lineage>
        <taxon>Bacteria</taxon>
        <taxon>Pseudomonadati</taxon>
        <taxon>Pseudomonadota</taxon>
        <taxon>Gammaproteobacteria</taxon>
        <taxon>Chromatiales</taxon>
        <taxon>Chromatiaceae</taxon>
        <taxon>Rheinheimera</taxon>
    </lineage>
</organism>
<dbReference type="EMBL" id="CAAJGR010000111">
    <property type="protein sequence ID" value="VHO04651.1"/>
    <property type="molecule type" value="Genomic_DNA"/>
</dbReference>
<evidence type="ECO:0000313" key="2">
    <source>
        <dbReference type="EMBL" id="VHO04651.1"/>
    </source>
</evidence>
<protein>
    <recommendedName>
        <fullName evidence="3">Ig-like domain-containing protein</fullName>
    </recommendedName>
</protein>
<evidence type="ECO:0000256" key="1">
    <source>
        <dbReference type="SAM" id="SignalP"/>
    </source>
</evidence>
<feature type="signal peptide" evidence="1">
    <location>
        <begin position="1"/>
        <end position="18"/>
    </location>
</feature>